<dbReference type="EMBL" id="CACVKT020003954">
    <property type="protein sequence ID" value="CAC5387018.1"/>
    <property type="molecule type" value="Genomic_DNA"/>
</dbReference>
<keyword evidence="2" id="KW-0732">Signal</keyword>
<reference evidence="3 4" key="1">
    <citation type="submission" date="2020-06" db="EMBL/GenBank/DDBJ databases">
        <authorList>
            <person name="Li R."/>
            <person name="Bekaert M."/>
        </authorList>
    </citation>
    <scope>NUCLEOTIDE SEQUENCE [LARGE SCALE GENOMIC DNA]</scope>
    <source>
        <strain evidence="4">wild</strain>
    </source>
</reference>
<dbReference type="Proteomes" id="UP000507470">
    <property type="component" value="Unassembled WGS sequence"/>
</dbReference>
<evidence type="ECO:0000256" key="1">
    <source>
        <dbReference type="SAM" id="MobiDB-lite"/>
    </source>
</evidence>
<evidence type="ECO:0000313" key="3">
    <source>
        <dbReference type="EMBL" id="CAC5387018.1"/>
    </source>
</evidence>
<sequence>MKNTLVYLLFVCTIHFACTKCPAPYPGEHGPCTETCGLSSHCSSGLWCCTTPCGGTVCKIPDTPKQTTVHHHQPPAHTPTIQKQTTLHHHQPPAHTPTIQKQTTVHHHQPPAQNTIPQITIPQIPHIPTKHEAQQQFSLYQELFPELQPGFLEQVPLFQEPKQQNIQTDFSHQTNIYQDQIVNLKTDMFPDHYHEQHFLQDTQPPLFTEPQFL</sequence>
<feature type="chain" id="PRO_5026950439" evidence="2">
    <location>
        <begin position="20"/>
        <end position="213"/>
    </location>
</feature>
<proteinExistence type="predicted"/>
<protein>
    <submittedName>
        <fullName evidence="3">Uncharacterized protein</fullName>
    </submittedName>
</protein>
<evidence type="ECO:0000256" key="2">
    <source>
        <dbReference type="SAM" id="SignalP"/>
    </source>
</evidence>
<dbReference type="OrthoDB" id="10037294at2759"/>
<organism evidence="3 4">
    <name type="scientific">Mytilus coruscus</name>
    <name type="common">Sea mussel</name>
    <dbReference type="NCBI Taxonomy" id="42192"/>
    <lineage>
        <taxon>Eukaryota</taxon>
        <taxon>Metazoa</taxon>
        <taxon>Spiralia</taxon>
        <taxon>Lophotrochozoa</taxon>
        <taxon>Mollusca</taxon>
        <taxon>Bivalvia</taxon>
        <taxon>Autobranchia</taxon>
        <taxon>Pteriomorphia</taxon>
        <taxon>Mytilida</taxon>
        <taxon>Mytiloidea</taxon>
        <taxon>Mytilidae</taxon>
        <taxon>Mytilinae</taxon>
        <taxon>Mytilus</taxon>
    </lineage>
</organism>
<accession>A0A6J8BSP7</accession>
<gene>
    <name evidence="3" type="ORF">MCOR_22395</name>
</gene>
<keyword evidence="4" id="KW-1185">Reference proteome</keyword>
<name>A0A6J8BSP7_MYTCO</name>
<dbReference type="AlphaFoldDB" id="A0A6J8BSP7"/>
<evidence type="ECO:0000313" key="4">
    <source>
        <dbReference type="Proteomes" id="UP000507470"/>
    </source>
</evidence>
<feature type="region of interest" description="Disordered" evidence="1">
    <location>
        <begin position="66"/>
        <end position="115"/>
    </location>
</feature>
<feature type="signal peptide" evidence="2">
    <location>
        <begin position="1"/>
        <end position="19"/>
    </location>
</feature>